<evidence type="ECO:0000313" key="7">
    <source>
        <dbReference type="Proteomes" id="UP000270219"/>
    </source>
</evidence>
<gene>
    <name evidence="6" type="primary">ytaF</name>
    <name evidence="6" type="ORF">D8M04_05885</name>
</gene>
<dbReference type="RefSeq" id="WP_121521984.1">
    <property type="nucleotide sequence ID" value="NZ_RCHR01000002.1"/>
</dbReference>
<dbReference type="OrthoDB" id="1679205at2"/>
<dbReference type="InterPro" id="IPR003810">
    <property type="entry name" value="Mntp/YtaF"/>
</dbReference>
<evidence type="ECO:0000256" key="2">
    <source>
        <dbReference type="ARBA" id="ARBA00022692"/>
    </source>
</evidence>
<keyword evidence="1" id="KW-1003">Cell membrane</keyword>
<evidence type="ECO:0000313" key="6">
    <source>
        <dbReference type="EMBL" id="RLL46733.1"/>
    </source>
</evidence>
<evidence type="ECO:0000256" key="1">
    <source>
        <dbReference type="ARBA" id="ARBA00022475"/>
    </source>
</evidence>
<dbReference type="InterPro" id="IPR014205">
    <property type="entry name" value="Spore_YtaF"/>
</dbReference>
<keyword evidence="7" id="KW-1185">Reference proteome</keyword>
<protein>
    <submittedName>
        <fullName evidence="6">Sporulation membrane protein YtaF</fullName>
    </submittedName>
</protein>
<evidence type="ECO:0000256" key="5">
    <source>
        <dbReference type="SAM" id="Phobius"/>
    </source>
</evidence>
<dbReference type="Pfam" id="PF02659">
    <property type="entry name" value="Mntp"/>
    <property type="match status" value="2"/>
</dbReference>
<evidence type="ECO:0000256" key="3">
    <source>
        <dbReference type="ARBA" id="ARBA00022989"/>
    </source>
</evidence>
<reference evidence="6 7" key="1">
    <citation type="submission" date="2018-10" db="EMBL/GenBank/DDBJ databases">
        <title>Oceanobacillus sp. YLB-02 draft genome.</title>
        <authorList>
            <person name="Yu L."/>
        </authorList>
    </citation>
    <scope>NUCLEOTIDE SEQUENCE [LARGE SCALE GENOMIC DNA]</scope>
    <source>
        <strain evidence="6 7">YLB-02</strain>
    </source>
</reference>
<dbReference type="EMBL" id="RCHR01000002">
    <property type="protein sequence ID" value="RLL46733.1"/>
    <property type="molecule type" value="Genomic_DNA"/>
</dbReference>
<organism evidence="6 7">
    <name type="scientific">Oceanobacillus piezotolerans</name>
    <dbReference type="NCBI Taxonomy" id="2448030"/>
    <lineage>
        <taxon>Bacteria</taxon>
        <taxon>Bacillati</taxon>
        <taxon>Bacillota</taxon>
        <taxon>Bacilli</taxon>
        <taxon>Bacillales</taxon>
        <taxon>Bacillaceae</taxon>
        <taxon>Oceanobacillus</taxon>
    </lineage>
</organism>
<dbReference type="AlphaFoldDB" id="A0A498D8L6"/>
<evidence type="ECO:0000256" key="4">
    <source>
        <dbReference type="ARBA" id="ARBA00023136"/>
    </source>
</evidence>
<comment type="caution">
    <text evidence="6">The sequence shown here is derived from an EMBL/GenBank/DDBJ whole genome shotgun (WGS) entry which is preliminary data.</text>
</comment>
<name>A0A498D8L6_9BACI</name>
<feature type="transmembrane region" description="Helical" evidence="5">
    <location>
        <begin position="132"/>
        <end position="152"/>
    </location>
</feature>
<keyword evidence="2 5" id="KW-0812">Transmembrane</keyword>
<dbReference type="NCBIfam" id="TIGR02840">
    <property type="entry name" value="spore_YtaF"/>
    <property type="match status" value="1"/>
</dbReference>
<feature type="transmembrane region" description="Helical" evidence="5">
    <location>
        <begin position="6"/>
        <end position="27"/>
    </location>
</feature>
<proteinExistence type="predicted"/>
<accession>A0A498D8L6</accession>
<dbReference type="PANTHER" id="PTHR35529">
    <property type="entry name" value="MANGANESE EFFLUX PUMP MNTP-RELATED"/>
    <property type="match status" value="1"/>
</dbReference>
<dbReference type="PANTHER" id="PTHR35529:SF2">
    <property type="entry name" value="SPORULATION PROTEIN YTAF-RELATED"/>
    <property type="match status" value="1"/>
</dbReference>
<feature type="transmembrane region" description="Helical" evidence="5">
    <location>
        <begin position="158"/>
        <end position="183"/>
    </location>
</feature>
<keyword evidence="3 5" id="KW-1133">Transmembrane helix</keyword>
<sequence length="208" mass="21748">MLIFIGLLLLVIAVSIDSFGVGVTYGMQKIRVPVIALIIIMVCSGAVLLTSMLLGNVLEMFLSVEIAKMIGGFILITIGLFSLANLIIANIKKKKQGSEAQPTSRFGEITTVLATPDKADLDNSGTISVSEALLLGFALALDAFGAGIGASLLGYSPIITAVLIAGMSGIFLSFGMRIGLLLAKNKKLQKLSFLPPTLLIGLGILNLI</sequence>
<keyword evidence="4 5" id="KW-0472">Membrane</keyword>
<dbReference type="Proteomes" id="UP000270219">
    <property type="component" value="Unassembled WGS sequence"/>
</dbReference>
<feature type="transmembrane region" description="Helical" evidence="5">
    <location>
        <begin position="34"/>
        <end position="54"/>
    </location>
</feature>
<feature type="transmembrane region" description="Helical" evidence="5">
    <location>
        <begin position="66"/>
        <end position="88"/>
    </location>
</feature>